<dbReference type="InterPro" id="IPR003599">
    <property type="entry name" value="Ig_sub"/>
</dbReference>
<evidence type="ECO:0000259" key="16">
    <source>
        <dbReference type="PROSITE" id="PS50025"/>
    </source>
</evidence>
<evidence type="ECO:0000259" key="18">
    <source>
        <dbReference type="PROSITE" id="PS50027"/>
    </source>
</evidence>
<keyword evidence="4 12" id="KW-0245">EGF-like domain</keyword>
<feature type="domain" description="EGF-like" evidence="17">
    <location>
        <begin position="1974"/>
        <end position="2012"/>
    </location>
</feature>
<dbReference type="PANTHER" id="PTHR12231:SF253">
    <property type="entry name" value="DPR-INTERACTING PROTEIN ETA, ISOFORM B-RELATED"/>
    <property type="match status" value="1"/>
</dbReference>
<comment type="caution">
    <text evidence="21">The sequence shown here is derived from an EMBL/GenBank/DDBJ whole genome shotgun (WGS) entry which is preliminary data.</text>
</comment>
<feature type="domain" description="EGF-like" evidence="17">
    <location>
        <begin position="2239"/>
        <end position="2276"/>
    </location>
</feature>
<dbReference type="GO" id="GO:0043005">
    <property type="term" value="C:neuron projection"/>
    <property type="evidence" value="ECO:0007669"/>
    <property type="project" value="TreeGrafter"/>
</dbReference>
<dbReference type="PROSITE" id="PS51115">
    <property type="entry name" value="LAMININ_IVA"/>
    <property type="match status" value="2"/>
</dbReference>
<dbReference type="Pfam" id="PF13927">
    <property type="entry name" value="Ig_3"/>
    <property type="match status" value="8"/>
</dbReference>
<feature type="disulfide bond" evidence="12">
    <location>
        <begin position="1983"/>
        <end position="2000"/>
    </location>
</feature>
<dbReference type="SUPFAM" id="SSF49899">
    <property type="entry name" value="Concanavalin A-like lectins/glucanases"/>
    <property type="match status" value="3"/>
</dbReference>
<dbReference type="SMART" id="SM00282">
    <property type="entry name" value="LamG"/>
    <property type="match status" value="3"/>
</dbReference>
<feature type="domain" description="Ig-like" evidence="19">
    <location>
        <begin position="1402"/>
        <end position="1487"/>
    </location>
</feature>
<evidence type="ECO:0000259" key="20">
    <source>
        <dbReference type="PROSITE" id="PS51115"/>
    </source>
</evidence>
<keyword evidence="10 14" id="KW-0424">Laminin EGF-like domain</keyword>
<dbReference type="PROSITE" id="PS01209">
    <property type="entry name" value="LDLRA_1"/>
    <property type="match status" value="1"/>
</dbReference>
<feature type="domain" description="Laminin G" evidence="16">
    <location>
        <begin position="1802"/>
        <end position="1983"/>
    </location>
</feature>
<evidence type="ECO:0000256" key="8">
    <source>
        <dbReference type="ARBA" id="ARBA00023157"/>
    </source>
</evidence>
<feature type="domain" description="Ig-like" evidence="19">
    <location>
        <begin position="1714"/>
        <end position="1793"/>
    </location>
</feature>
<dbReference type="FunFam" id="2.10.25.10:FF:000188">
    <property type="entry name" value="Laminin subunit gamma 2"/>
    <property type="match status" value="1"/>
</dbReference>
<feature type="disulfide bond" evidence="14">
    <location>
        <begin position="17"/>
        <end position="26"/>
    </location>
</feature>
<keyword evidence="22" id="KW-1185">Reference proteome</keyword>
<feature type="domain" description="Ig-like" evidence="19">
    <location>
        <begin position="1020"/>
        <end position="1104"/>
    </location>
</feature>
<dbReference type="PROSITE" id="PS01186">
    <property type="entry name" value="EGF_2"/>
    <property type="match status" value="4"/>
</dbReference>
<dbReference type="Pfam" id="PF00052">
    <property type="entry name" value="Laminin_B"/>
    <property type="match status" value="2"/>
</dbReference>
<keyword evidence="5" id="KW-0732">Signal</keyword>
<feature type="domain" description="Laminin EGF-like" evidence="18">
    <location>
        <begin position="389"/>
        <end position="437"/>
    </location>
</feature>
<dbReference type="Pfam" id="PF00008">
    <property type="entry name" value="EGF"/>
    <property type="match status" value="2"/>
</dbReference>
<dbReference type="Gene3D" id="2.170.300.10">
    <property type="entry name" value="Tie2 ligand-binding domain superfamily"/>
    <property type="match status" value="2"/>
</dbReference>
<feature type="disulfide bond" evidence="12">
    <location>
        <begin position="2306"/>
        <end position="2315"/>
    </location>
</feature>
<evidence type="ECO:0000313" key="22">
    <source>
        <dbReference type="Proteomes" id="UP001367676"/>
    </source>
</evidence>
<dbReference type="PROSITE" id="PS50068">
    <property type="entry name" value="LDLRA_2"/>
    <property type="match status" value="1"/>
</dbReference>
<feature type="domain" description="Ig-like" evidence="19">
    <location>
        <begin position="1109"/>
        <end position="1194"/>
    </location>
</feature>
<evidence type="ECO:0000256" key="9">
    <source>
        <dbReference type="ARBA" id="ARBA00023180"/>
    </source>
</evidence>
<dbReference type="Pfam" id="PF24973">
    <property type="entry name" value="EGF_LMN_ATRN"/>
    <property type="match status" value="1"/>
</dbReference>
<feature type="disulfide bond" evidence="14">
    <location>
        <begin position="408"/>
        <end position="417"/>
    </location>
</feature>
<evidence type="ECO:0000256" key="10">
    <source>
        <dbReference type="ARBA" id="ARBA00023292"/>
    </source>
</evidence>
<dbReference type="SUPFAM" id="SSF57196">
    <property type="entry name" value="EGF/Laminin"/>
    <property type="match status" value="4"/>
</dbReference>
<dbReference type="CDD" id="cd00096">
    <property type="entry name" value="Ig"/>
    <property type="match status" value="2"/>
</dbReference>
<dbReference type="InterPro" id="IPR036179">
    <property type="entry name" value="Ig-like_dom_sf"/>
</dbReference>
<dbReference type="Gene3D" id="2.60.120.200">
    <property type="match status" value="3"/>
</dbReference>
<feature type="domain" description="Laminin EGF-like" evidence="18">
    <location>
        <begin position="338"/>
        <end position="384"/>
    </location>
</feature>
<evidence type="ECO:0000256" key="14">
    <source>
        <dbReference type="PROSITE-ProRule" id="PRU00460"/>
    </source>
</evidence>
<dbReference type="InterPro" id="IPR000742">
    <property type="entry name" value="EGF"/>
</dbReference>
<accession>A0AAN9Y9K4</accession>
<dbReference type="SMART" id="SM00181">
    <property type="entry name" value="EGF"/>
    <property type="match status" value="6"/>
</dbReference>
<evidence type="ECO:0000256" key="2">
    <source>
        <dbReference type="ARBA" id="ARBA00022525"/>
    </source>
</evidence>
<feature type="domain" description="EGF-like" evidence="17">
    <location>
        <begin position="2278"/>
        <end position="2316"/>
    </location>
</feature>
<dbReference type="InterPro" id="IPR036055">
    <property type="entry name" value="LDL_receptor-like_sf"/>
</dbReference>
<dbReference type="PROSITE" id="PS50027">
    <property type="entry name" value="EGF_LAM_2"/>
    <property type="match status" value="3"/>
</dbReference>
<dbReference type="SMART" id="SM00179">
    <property type="entry name" value="EGF_CA"/>
    <property type="match status" value="2"/>
</dbReference>
<dbReference type="FunFam" id="2.10.25.10:FF:000454">
    <property type="entry name" value="Laminin subunit alpha 1"/>
    <property type="match status" value="1"/>
</dbReference>
<feature type="disulfide bond" evidence="14">
    <location>
        <begin position="357"/>
        <end position="366"/>
    </location>
</feature>
<dbReference type="InterPro" id="IPR003598">
    <property type="entry name" value="Ig_sub2"/>
</dbReference>
<evidence type="ECO:0000313" key="21">
    <source>
        <dbReference type="EMBL" id="KAK7602792.1"/>
    </source>
</evidence>
<dbReference type="InterPro" id="IPR056863">
    <property type="entry name" value="LMN_ATRN_NET-like_EGF"/>
</dbReference>
<comment type="subcellular location">
    <subcellularLocation>
        <location evidence="1">Secreted</location>
        <location evidence="1">Extracellular space</location>
        <location evidence="1">Extracellular matrix</location>
        <location evidence="1">Basement membrane</location>
    </subcellularLocation>
</comment>
<dbReference type="GO" id="GO:0005604">
    <property type="term" value="C:basement membrane"/>
    <property type="evidence" value="ECO:0007669"/>
    <property type="project" value="UniProtKB-SubCell"/>
</dbReference>
<dbReference type="GO" id="GO:0000902">
    <property type="term" value="P:cell morphogenesis"/>
    <property type="evidence" value="ECO:0007669"/>
    <property type="project" value="UniProtKB-ARBA"/>
</dbReference>
<dbReference type="Pfam" id="PF00053">
    <property type="entry name" value="EGF_laminin"/>
    <property type="match status" value="5"/>
</dbReference>
<feature type="domain" description="Ig-like" evidence="19">
    <location>
        <begin position="919"/>
        <end position="1008"/>
    </location>
</feature>
<evidence type="ECO:0000256" key="12">
    <source>
        <dbReference type="PROSITE-ProRule" id="PRU00076"/>
    </source>
</evidence>
<proteinExistence type="predicted"/>
<organism evidence="21 22">
    <name type="scientific">Parthenolecanium corni</name>
    <dbReference type="NCBI Taxonomy" id="536013"/>
    <lineage>
        <taxon>Eukaryota</taxon>
        <taxon>Metazoa</taxon>
        <taxon>Ecdysozoa</taxon>
        <taxon>Arthropoda</taxon>
        <taxon>Hexapoda</taxon>
        <taxon>Insecta</taxon>
        <taxon>Pterygota</taxon>
        <taxon>Neoptera</taxon>
        <taxon>Paraneoptera</taxon>
        <taxon>Hemiptera</taxon>
        <taxon>Sternorrhyncha</taxon>
        <taxon>Coccoidea</taxon>
        <taxon>Coccidae</taxon>
        <taxon>Parthenolecanium</taxon>
    </lineage>
</organism>
<dbReference type="CDD" id="cd00112">
    <property type="entry name" value="LDLa"/>
    <property type="match status" value="1"/>
</dbReference>
<gene>
    <name evidence="21" type="ORF">V9T40_006766</name>
</gene>
<evidence type="ECO:0000256" key="7">
    <source>
        <dbReference type="ARBA" id="ARBA00022869"/>
    </source>
</evidence>
<name>A0AAN9Y9K4_9HEMI</name>
<feature type="disulfide bond" evidence="14">
    <location>
        <begin position="389"/>
        <end position="401"/>
    </location>
</feature>
<feature type="region of interest" description="Disordered" evidence="15">
    <location>
        <begin position="1229"/>
        <end position="1258"/>
    </location>
</feature>
<evidence type="ECO:0000256" key="11">
    <source>
        <dbReference type="ARBA" id="ARBA00023319"/>
    </source>
</evidence>
<dbReference type="InterPro" id="IPR013098">
    <property type="entry name" value="Ig_I-set"/>
</dbReference>
<dbReference type="GO" id="GO:0005509">
    <property type="term" value="F:calcium ion binding"/>
    <property type="evidence" value="ECO:0007669"/>
    <property type="project" value="InterPro"/>
</dbReference>
<sequence length="2546" mass="279776">YVDSCPANRYGVPECQCPEGYTGIQCERCAPGYFGNPYGPGGCQRAACNEAGSLSVAPNPATGYCSCKQNVVGPYCDQCKANTFYLLSSYIYGCIQCFCMGVTTSCMSSHLYRSQIASSFYRDSREFKIGSRSEVESNPSTNLITDPNRQEIVFTSFVPGTPSAYYWSLPKKFLGNKVTSYGGYLNYTIRYVPAPGGQILRNNAPDVEIISEDNSISLYYFHPGSIDPNVPQTISVPILEQYWQRSDNQMANREHLLMALADLKAILVKASYTTYTREAGLQSVILDGAEERPTGQSRAYEVEECRCPPGYRGTSCEECDAGYYREDQGLYLGICEPCSCNGHSRDCDPITGACVNCANHTTGEHCDLCEPGYTRNTTTGSCTAVGSSCVCDPRGSLSLDCVNEVCSCKANVQGSHCDSCKPGTFDLQAYHVTGCLSCYCSGVSDQCQSSNFFNTQIPMLPLVDENHGFTLTNANRERVIKTGFRVNIEFNQVTYDYTTERGQELFWSLPSTFTGHKVTSYGGNLTWTQGYNAPPDALPSFGDDLVIYGDGISVHWNNNALIASNTKIVRTVRLVEHDFRRVTREGTQRASRRDMLRVLSNVESILIRASYASQTTLVFIGDVSLDTAVSQPLSSDRATHIENCRCPPGYRGLSCEFCAVGFYQVASQDGYVKECRKCPCNDREESCSVDSFGRVICKCQSGYSGTYCDRIGDGTTSPTQLPPLPTPTIIMNISEPYIHIMAVGSTVRLTCSAASPKQRPLKITWSKVGDGLPQGRAYDDGNGHFIILNAVISDSGTYVCTAFDQQYYETRNVSLTVQDPYVPSVIITPETPTGVLDYKTGDLILINCEATGLPTPSVEWSRDNGLPIGRSGAPGRNALRIVSASRADSGTYTCRARNTLGADSKRITIFVQEFLPPVPEPIRLNVAPPEFQGVAGDTIRIDCAIISDPGGYRISWSRLGSDYLPPNSEDRDGVLVIHQADSSVSGQYVCKAISERTNELVSESAALVTIDGYQGEPKVPVISIEPESQTVPQGQLAVIRCTSSSDPTATVTWRKVNDNMTAGVQILGSELRIPVTQVRDRGVYVCEIQNKVGLSRLSSMLEVERREPPEIIIYPQASQMIVEGGSTIIQCQVRRGIPTPKIQWLRRGQKPLSQNVEEIKGALRFVSVTEEDAGEYTCVATNDAGEVDAVANLEVISLPTISISPPGPVEVIAGQFVRLECRASGKPLPSVEWESYRPGSLPEPPGRRGDDPTRKPPGTAVLEFNAVQPTDTNTYVCVASNVAGRTEERVQLIVSERGPLGPSTPGSSISPNAEITVPRGSDASLSCNLGTREQQETIFTYWSRENNVPLKVDHDSSKSGFLILYQVDQSDGGKYVCTGVSRTTGQTLFSHSLTVRITDGPPEVTLYPERQVVRPGDSPYVNCSATGAQPINIYWSSLDGNPLPRSATFDRGLLQFRGISVYDAGRYVCRAENYVGQATAVAEVLVNEISSPQGPTIKAADRTRTALVNSDVDLRCYVNATQDSYRIVWYRERDPMPENSQMSGDTLRFYRLKQEDSGRYKCQVISNYGTSEDYIWLQVERACLPNEFQCKDGSCIPQSQYCDTKQHCADNSDEIDCHKFRRGINNVTLSIHSTPPEVKVGDSVELFCRVDGDDRNSITWSKVGDPFGPNVQADGNPLRITNVELFNIGTYRCLATTKYGSRSIDHRLRIELPPTVSTTTAVSEKVANYGQNVDLLCETDVDPPVNFTWVVHSREKSLRRIVHNTRNLTITNLNANHSGLYFCNVASSSYSVQIPQVLIVDNVIPSFDGSSYISLPPLTQAMHHFDIEINFKPTSYEGLLLFNSESRDAKKDFFSLSLQGGFPVFMFNVGSGPAIIRGDFQLPTNQWHNIRLMRDGKSGTMEVKGMKFTGLSPGNFETLDLQQPFYVGGHSNYSFIQQVANINVGFEGCINRLRIDSNEVNLREDAVDSVRLKDCHNCARNLCSNIGFCQETSSHYGYMCICPPGYSGESCELRKTTCYLDSCGSGVCLENDYGIECLCPFSKGGKYCRDDIQIHVPAFTKNSYMAFLPLLPNEKMKLTLRVKPMGGEGDTVEDGLVLFMAKGENGADFISLYTLSSYMQLKFRIKGQAVILQSNHFLVPGEYVTVSLAIDSSQVQFGVANESTIAKEFNPTNDISDFKWHSTMYVGGYDKKSTVLPEDLPVKTGFYGCISSFEIIGMDTSILSSYTEAVNINDCFMHFGDICEANAPCRNGGSCFTTRNAYRCDCPPGFSGRDCERRLDTCELQQPCKNGGTCTGSGENTYKCSCPLGFGGQNCGSEVNLGSSVAFHGYGYVELPEKTVFNQPIEILEIYFKTKYPFGLLFWRGLNDGDGRSEYIAVALQNGYVQLAFRTSRSAPKTIRASNHRVDDGEVHRVVIQYLREPAMISLNLDGQSTDQMDSDEPLSAMGDIFAGGLPTRDYLTVSGNLYTEGFEGCIVDLRINNSPVNFSNAISGVNVAACTGAKYLHSHIASAGFPTRWLDFSTCVGWISKALASFPTRWLDIQSVG</sequence>
<evidence type="ECO:0000256" key="15">
    <source>
        <dbReference type="SAM" id="MobiDB-lite"/>
    </source>
</evidence>
<dbReference type="PROSITE" id="PS50025">
    <property type="entry name" value="LAM_G_DOMAIN"/>
    <property type="match status" value="3"/>
</dbReference>
<dbReference type="InterPro" id="IPR013320">
    <property type="entry name" value="ConA-like_dom_sf"/>
</dbReference>
<feature type="domain" description="Laminin EGF-like" evidence="18">
    <location>
        <begin position="1"/>
        <end position="45"/>
    </location>
</feature>
<dbReference type="GO" id="GO:0048513">
    <property type="term" value="P:animal organ development"/>
    <property type="evidence" value="ECO:0007669"/>
    <property type="project" value="UniProtKB-ARBA"/>
</dbReference>
<reference evidence="21 22" key="1">
    <citation type="submission" date="2024-03" db="EMBL/GenBank/DDBJ databases">
        <title>Adaptation during the transition from Ophiocordyceps entomopathogen to insect associate is accompanied by gene loss and intensified selection.</title>
        <authorList>
            <person name="Ward C.M."/>
            <person name="Onetto C.A."/>
            <person name="Borneman A.R."/>
        </authorList>
    </citation>
    <scope>NUCLEOTIDE SEQUENCE [LARGE SCALE GENOMIC DNA]</scope>
    <source>
        <strain evidence="21">AWRI1</strain>
        <tissue evidence="21">Single Adult Female</tissue>
    </source>
</reference>
<dbReference type="Gene3D" id="4.10.400.10">
    <property type="entry name" value="Low-density Lipoprotein Receptor"/>
    <property type="match status" value="1"/>
</dbReference>
<evidence type="ECO:0000256" key="6">
    <source>
        <dbReference type="ARBA" id="ARBA00022737"/>
    </source>
</evidence>
<feature type="domain" description="Laminin G" evidence="16">
    <location>
        <begin position="2055"/>
        <end position="2235"/>
    </location>
</feature>
<dbReference type="PROSITE" id="PS00022">
    <property type="entry name" value="EGF_1"/>
    <property type="match status" value="7"/>
</dbReference>
<feature type="non-terminal residue" evidence="21">
    <location>
        <position position="1"/>
    </location>
</feature>
<dbReference type="PROSITE" id="PS01248">
    <property type="entry name" value="EGF_LAM_1"/>
    <property type="match status" value="4"/>
</dbReference>
<feature type="disulfide bond" evidence="13">
    <location>
        <begin position="1602"/>
        <end position="1617"/>
    </location>
</feature>
<dbReference type="InterPro" id="IPR000034">
    <property type="entry name" value="Laminin_IV"/>
</dbReference>
<evidence type="ECO:0000256" key="4">
    <source>
        <dbReference type="ARBA" id="ARBA00022536"/>
    </source>
</evidence>
<dbReference type="GO" id="GO:0048666">
    <property type="term" value="P:neuron development"/>
    <property type="evidence" value="ECO:0007669"/>
    <property type="project" value="UniProtKB-ARBA"/>
</dbReference>
<feature type="domain" description="Ig-like" evidence="19">
    <location>
        <begin position="1495"/>
        <end position="1564"/>
    </location>
</feature>
<keyword evidence="8 12" id="KW-1015">Disulfide bond</keyword>
<evidence type="ECO:0000259" key="17">
    <source>
        <dbReference type="PROSITE" id="PS50026"/>
    </source>
</evidence>
<dbReference type="InterPro" id="IPR001791">
    <property type="entry name" value="Laminin_G"/>
</dbReference>
<dbReference type="SMART" id="SM00192">
    <property type="entry name" value="LDLa"/>
    <property type="match status" value="1"/>
</dbReference>
<keyword evidence="9" id="KW-0325">Glycoprotein</keyword>
<feature type="compositionally biased region" description="Basic and acidic residues" evidence="15">
    <location>
        <begin position="1245"/>
        <end position="1254"/>
    </location>
</feature>
<feature type="domain" description="Ig-like" evidence="19">
    <location>
        <begin position="1305"/>
        <end position="1394"/>
    </location>
</feature>
<feature type="disulfide bond" evidence="13">
    <location>
        <begin position="1583"/>
        <end position="1595"/>
    </location>
</feature>
<dbReference type="InterPro" id="IPR013783">
    <property type="entry name" value="Ig-like_fold"/>
</dbReference>
<dbReference type="InterPro" id="IPR051170">
    <property type="entry name" value="Neural/epithelial_adhesion"/>
</dbReference>
<evidence type="ECO:0000256" key="1">
    <source>
        <dbReference type="ARBA" id="ARBA00004302"/>
    </source>
</evidence>
<dbReference type="Proteomes" id="UP001367676">
    <property type="component" value="Unassembled WGS sequence"/>
</dbReference>
<dbReference type="GO" id="GO:0042063">
    <property type="term" value="P:gliogenesis"/>
    <property type="evidence" value="ECO:0007669"/>
    <property type="project" value="UniProtKB-ARBA"/>
</dbReference>
<evidence type="ECO:0000256" key="13">
    <source>
        <dbReference type="PROSITE-ProRule" id="PRU00124"/>
    </source>
</evidence>
<dbReference type="PROSITE" id="PS50835">
    <property type="entry name" value="IG_LIKE"/>
    <property type="match status" value="11"/>
</dbReference>
<keyword evidence="11" id="KW-0393">Immunoglobulin domain</keyword>
<dbReference type="PROSITE" id="PS50026">
    <property type="entry name" value="EGF_3"/>
    <property type="match status" value="3"/>
</dbReference>
<comment type="caution">
    <text evidence="12">Lacks conserved residue(s) required for the propagation of feature annotation.</text>
</comment>
<dbReference type="EMBL" id="JBBCAQ010000007">
    <property type="protein sequence ID" value="KAK7602792.1"/>
    <property type="molecule type" value="Genomic_DNA"/>
</dbReference>
<feature type="domain" description="Ig-like" evidence="19">
    <location>
        <begin position="1625"/>
        <end position="1711"/>
    </location>
</feature>
<dbReference type="CDD" id="cd00110">
    <property type="entry name" value="LamG"/>
    <property type="match status" value="3"/>
</dbReference>
<keyword evidence="7" id="KW-0084">Basement membrane</keyword>
<feature type="disulfide bond" evidence="12">
    <location>
        <begin position="2266"/>
        <end position="2275"/>
    </location>
</feature>
<dbReference type="CDD" id="cd00054">
    <property type="entry name" value="EGF_CA"/>
    <property type="match status" value="3"/>
</dbReference>
<dbReference type="Pfam" id="PF02210">
    <property type="entry name" value="Laminin_G_2"/>
    <property type="match status" value="3"/>
</dbReference>
<feature type="domain" description="Ig-like" evidence="19">
    <location>
        <begin position="1199"/>
        <end position="1295"/>
    </location>
</feature>
<dbReference type="GO" id="GO:0005886">
    <property type="term" value="C:plasma membrane"/>
    <property type="evidence" value="ECO:0007669"/>
    <property type="project" value="UniProtKB-ARBA"/>
</dbReference>
<evidence type="ECO:0000256" key="3">
    <source>
        <dbReference type="ARBA" id="ARBA00022530"/>
    </source>
</evidence>
<dbReference type="FunFam" id="2.10.25.10:FF:000230">
    <property type="entry name" value="Delta-like protein"/>
    <property type="match status" value="1"/>
</dbReference>
<dbReference type="InterPro" id="IPR002049">
    <property type="entry name" value="LE_dom"/>
</dbReference>
<dbReference type="Gene3D" id="2.10.25.10">
    <property type="entry name" value="Laminin"/>
    <property type="match status" value="6"/>
</dbReference>
<feature type="disulfide bond" evidence="13">
    <location>
        <begin position="1590"/>
        <end position="1608"/>
    </location>
</feature>
<dbReference type="InterPro" id="IPR023415">
    <property type="entry name" value="LDLR_class-A_CS"/>
</dbReference>
<feature type="domain" description="Laminin IV type A" evidence="20">
    <location>
        <begin position="464"/>
        <end position="643"/>
    </location>
</feature>
<evidence type="ECO:0000259" key="19">
    <source>
        <dbReference type="PROSITE" id="PS50835"/>
    </source>
</evidence>
<dbReference type="SMART" id="SM00281">
    <property type="entry name" value="LamB"/>
    <property type="match status" value="2"/>
</dbReference>
<feature type="disulfide bond" evidence="14">
    <location>
        <begin position="29"/>
        <end position="43"/>
    </location>
</feature>
<dbReference type="Pfam" id="PF00057">
    <property type="entry name" value="Ldl_recept_a"/>
    <property type="match status" value="1"/>
</dbReference>
<evidence type="ECO:0000256" key="5">
    <source>
        <dbReference type="ARBA" id="ARBA00022729"/>
    </source>
</evidence>
<feature type="domain" description="Ig-like" evidence="19">
    <location>
        <begin position="727"/>
        <end position="816"/>
    </location>
</feature>
<dbReference type="SUPFAM" id="SSF57424">
    <property type="entry name" value="LDL receptor-like module"/>
    <property type="match status" value="1"/>
</dbReference>
<evidence type="ECO:0008006" key="23">
    <source>
        <dbReference type="Google" id="ProtNLM"/>
    </source>
</evidence>
<dbReference type="PANTHER" id="PTHR12231">
    <property type="entry name" value="CTX-RELATED TYPE I TRANSMEMBRANE PROTEIN"/>
    <property type="match status" value="1"/>
</dbReference>
<protein>
    <recommendedName>
        <fullName evidence="23">Basement membrane-specific heparan sulfate proteoglycan core protein</fullName>
    </recommendedName>
</protein>
<feature type="domain" description="Laminin IV type A" evidence="20">
    <location>
        <begin position="122"/>
        <end position="304"/>
    </location>
</feature>
<dbReference type="SMART" id="SM00409">
    <property type="entry name" value="IG"/>
    <property type="match status" value="11"/>
</dbReference>
<feature type="disulfide bond" evidence="12">
    <location>
        <begin position="2002"/>
        <end position="2011"/>
    </location>
</feature>
<feature type="domain" description="Laminin G" evidence="16">
    <location>
        <begin position="2322"/>
        <end position="2499"/>
    </location>
</feature>
<dbReference type="Pfam" id="PF07679">
    <property type="entry name" value="I-set"/>
    <property type="match status" value="1"/>
</dbReference>
<dbReference type="SMART" id="SM00408">
    <property type="entry name" value="IGc2"/>
    <property type="match status" value="11"/>
</dbReference>
<dbReference type="SUPFAM" id="SSF48726">
    <property type="entry name" value="Immunoglobulin"/>
    <property type="match status" value="11"/>
</dbReference>
<feature type="domain" description="Ig-like" evidence="19">
    <location>
        <begin position="823"/>
        <end position="908"/>
    </location>
</feature>
<dbReference type="SMART" id="SM00180">
    <property type="entry name" value="EGF_Lam"/>
    <property type="match status" value="5"/>
</dbReference>
<keyword evidence="6" id="KW-0677">Repeat</keyword>
<dbReference type="InterPro" id="IPR002172">
    <property type="entry name" value="LDrepeatLR_classA_rpt"/>
</dbReference>
<keyword evidence="2" id="KW-0964">Secreted</keyword>
<keyword evidence="3" id="KW-0272">Extracellular matrix</keyword>
<dbReference type="InterPro" id="IPR001881">
    <property type="entry name" value="EGF-like_Ca-bd_dom"/>
</dbReference>
<dbReference type="InterPro" id="IPR007110">
    <property type="entry name" value="Ig-like_dom"/>
</dbReference>
<dbReference type="Gene3D" id="2.60.40.10">
    <property type="entry name" value="Immunoglobulins"/>
    <property type="match status" value="11"/>
</dbReference>
<dbReference type="CDD" id="cd00055">
    <property type="entry name" value="EGF_Lam"/>
    <property type="match status" value="6"/>
</dbReference>
<dbReference type="FunFam" id="2.60.40.10:FF:000032">
    <property type="entry name" value="palladin isoform X1"/>
    <property type="match status" value="1"/>
</dbReference>